<proteinExistence type="predicted"/>
<dbReference type="InterPro" id="IPR001810">
    <property type="entry name" value="F-box_dom"/>
</dbReference>
<dbReference type="PROSITE" id="PS50181">
    <property type="entry name" value="FBOX"/>
    <property type="match status" value="1"/>
</dbReference>
<feature type="domain" description="F-box" evidence="1">
    <location>
        <begin position="77"/>
        <end position="134"/>
    </location>
</feature>
<dbReference type="SUPFAM" id="SSF52047">
    <property type="entry name" value="RNI-like"/>
    <property type="match status" value="1"/>
</dbReference>
<evidence type="ECO:0000313" key="3">
    <source>
        <dbReference type="Proteomes" id="UP000518752"/>
    </source>
</evidence>
<dbReference type="Gene3D" id="3.80.10.10">
    <property type="entry name" value="Ribonuclease Inhibitor"/>
    <property type="match status" value="1"/>
</dbReference>
<reference evidence="2 3" key="1">
    <citation type="journal article" date="2020" name="ISME J.">
        <title>Uncovering the hidden diversity of litter-decomposition mechanisms in mushroom-forming fungi.</title>
        <authorList>
            <person name="Floudas D."/>
            <person name="Bentzer J."/>
            <person name="Ahren D."/>
            <person name="Johansson T."/>
            <person name="Persson P."/>
            <person name="Tunlid A."/>
        </authorList>
    </citation>
    <scope>NUCLEOTIDE SEQUENCE [LARGE SCALE GENOMIC DNA]</scope>
    <source>
        <strain evidence="2 3">CBS 406.79</strain>
    </source>
</reference>
<organism evidence="2 3">
    <name type="scientific">Collybiopsis confluens</name>
    <dbReference type="NCBI Taxonomy" id="2823264"/>
    <lineage>
        <taxon>Eukaryota</taxon>
        <taxon>Fungi</taxon>
        <taxon>Dikarya</taxon>
        <taxon>Basidiomycota</taxon>
        <taxon>Agaricomycotina</taxon>
        <taxon>Agaricomycetes</taxon>
        <taxon>Agaricomycetidae</taxon>
        <taxon>Agaricales</taxon>
        <taxon>Marasmiineae</taxon>
        <taxon>Omphalotaceae</taxon>
        <taxon>Collybiopsis</taxon>
    </lineage>
</organism>
<dbReference type="InterPro" id="IPR032675">
    <property type="entry name" value="LRR_dom_sf"/>
</dbReference>
<protein>
    <recommendedName>
        <fullName evidence="1">F-box domain-containing protein</fullName>
    </recommendedName>
</protein>
<dbReference type="Proteomes" id="UP000518752">
    <property type="component" value="Unassembled WGS sequence"/>
</dbReference>
<dbReference type="Pfam" id="PF12937">
    <property type="entry name" value="F-box-like"/>
    <property type="match status" value="1"/>
</dbReference>
<comment type="caution">
    <text evidence="2">The sequence shown here is derived from an EMBL/GenBank/DDBJ whole genome shotgun (WGS) entry which is preliminary data.</text>
</comment>
<sequence length="522" mass="59060">MSDSPWNTAHSPFASVLETNYTPSPNELKAIKKLLEYPKEEVSQLKEDIARLQSVLDSLALKKERIETYIDAHAPLVNPVRRLPHEILADIFLYLIPSDRHAVRSLLEAPLLLTRICRDWRQVALQSPRLWTSLHCYFPFHLTADEYAQRTAGMTSWLERSGGLPLSISLHADADHTSGSFIPLSEVSRKAMESAMYKFLMRFRDRIKTVFLSLPPSSFATLIESSTDVFPALVSLRVRDGYLLHSGKPFPRERIPESEIGTRMSTIGPLVARLPSLRELQIDEFSVSEDYLRLPCTWENLTSITLHGWHVPKTFMSILEQSPQLQSANLGLFLRNFSLVEELPIVSLEDLRELKLVLLVARDAAADEKLAAVLNNIQCPSLRSFELECSNGRISSLPLKNLLTESLEAMKLKVFLTPEAIHDCLSSAPNMVSFELAYHEKPRCFDDSHLARLTASPENPTPAWPRLQSLRILRQAGSLRPDDNPDGTPWISRTPTKHFSLPAWISFLKSRKDSSRAPFHAT</sequence>
<dbReference type="OrthoDB" id="3365698at2759"/>
<evidence type="ECO:0000259" key="1">
    <source>
        <dbReference type="PROSITE" id="PS50181"/>
    </source>
</evidence>
<dbReference type="AlphaFoldDB" id="A0A8H5GKB6"/>
<dbReference type="EMBL" id="JAACJN010000155">
    <property type="protein sequence ID" value="KAF5366341.1"/>
    <property type="molecule type" value="Genomic_DNA"/>
</dbReference>
<evidence type="ECO:0000313" key="2">
    <source>
        <dbReference type="EMBL" id="KAF5366341.1"/>
    </source>
</evidence>
<dbReference type="Gene3D" id="1.20.1280.50">
    <property type="match status" value="1"/>
</dbReference>
<accession>A0A8H5GKB6</accession>
<gene>
    <name evidence="2" type="ORF">D9757_012922</name>
</gene>
<keyword evidence="3" id="KW-1185">Reference proteome</keyword>
<name>A0A8H5GKB6_9AGAR</name>